<organism evidence="13 14">
    <name type="scientific">Harryflintia acetispora</name>
    <dbReference type="NCBI Taxonomy" id="1849041"/>
    <lineage>
        <taxon>Bacteria</taxon>
        <taxon>Bacillati</taxon>
        <taxon>Bacillota</taxon>
        <taxon>Clostridia</taxon>
        <taxon>Eubacteriales</taxon>
        <taxon>Oscillospiraceae</taxon>
        <taxon>Harryflintia</taxon>
    </lineage>
</organism>
<gene>
    <name evidence="13" type="ORF">EDD78_10967</name>
</gene>
<evidence type="ECO:0000256" key="9">
    <source>
        <dbReference type="ARBA" id="ARBA00023004"/>
    </source>
</evidence>
<keyword evidence="14" id="KW-1185">Reference proteome</keyword>
<dbReference type="InterPro" id="IPR034457">
    <property type="entry name" value="Organic_radical-activating"/>
</dbReference>
<dbReference type="SFLD" id="SFLDS00029">
    <property type="entry name" value="Radical_SAM"/>
    <property type="match status" value="1"/>
</dbReference>
<dbReference type="Proteomes" id="UP000294682">
    <property type="component" value="Unassembled WGS sequence"/>
</dbReference>
<dbReference type="EC" id="1.97.1.-" evidence="12"/>
<comment type="cofactor">
    <cofactor evidence="1">
        <name>[4Fe-4S] cluster</name>
        <dbReference type="ChEBI" id="CHEBI:49883"/>
    </cofactor>
</comment>
<evidence type="ECO:0000256" key="4">
    <source>
        <dbReference type="ARBA" id="ARBA00014281"/>
    </source>
</evidence>
<dbReference type="SUPFAM" id="SSF102114">
    <property type="entry name" value="Radical SAM enzymes"/>
    <property type="match status" value="1"/>
</dbReference>
<keyword evidence="7" id="KW-0479">Metal-binding</keyword>
<dbReference type="PANTHER" id="PTHR30352">
    <property type="entry name" value="PYRUVATE FORMATE-LYASE-ACTIVATING ENZYME"/>
    <property type="match status" value="1"/>
</dbReference>
<evidence type="ECO:0000256" key="2">
    <source>
        <dbReference type="ARBA" id="ARBA00003852"/>
    </source>
</evidence>
<comment type="function">
    <text evidence="2 12">Activation of anaerobic ribonucleoside-triphosphate reductase under anaerobic conditions by generation of an organic free radical, using S-adenosylmethionine and reduced flavodoxin as cosubstrates to produce 5'-deoxy-adenosine.</text>
</comment>
<dbReference type="CDD" id="cd01335">
    <property type="entry name" value="Radical_SAM"/>
    <property type="match status" value="1"/>
</dbReference>
<dbReference type="InterPro" id="IPR007197">
    <property type="entry name" value="rSAM"/>
</dbReference>
<dbReference type="PANTHER" id="PTHR30352:SF2">
    <property type="entry name" value="ANAEROBIC RIBONUCLEOSIDE-TRIPHOSPHATE REDUCTASE-ACTIVATING PROTEIN"/>
    <property type="match status" value="1"/>
</dbReference>
<proteinExistence type="inferred from homology"/>
<evidence type="ECO:0000313" key="13">
    <source>
        <dbReference type="EMBL" id="TCL42600.1"/>
    </source>
</evidence>
<dbReference type="GO" id="GO:0046872">
    <property type="term" value="F:metal ion binding"/>
    <property type="evidence" value="ECO:0007669"/>
    <property type="project" value="UniProtKB-KW"/>
</dbReference>
<dbReference type="AlphaFoldDB" id="A0A9X8Y7P7"/>
<evidence type="ECO:0000256" key="8">
    <source>
        <dbReference type="ARBA" id="ARBA00023002"/>
    </source>
</evidence>
<keyword evidence="10" id="KW-0411">Iron-sulfur</keyword>
<evidence type="ECO:0000256" key="6">
    <source>
        <dbReference type="ARBA" id="ARBA00022691"/>
    </source>
</evidence>
<dbReference type="SFLD" id="SFLDG01066">
    <property type="entry name" value="organic_radical-activating_enz"/>
    <property type="match status" value="1"/>
</dbReference>
<keyword evidence="8 12" id="KW-0560">Oxidoreductase</keyword>
<accession>A0A9X8Y7P7</accession>
<evidence type="ECO:0000256" key="3">
    <source>
        <dbReference type="ARBA" id="ARBA00009777"/>
    </source>
</evidence>
<dbReference type="EMBL" id="SLUK01000009">
    <property type="protein sequence ID" value="TCL42600.1"/>
    <property type="molecule type" value="Genomic_DNA"/>
</dbReference>
<dbReference type="InterPro" id="IPR012837">
    <property type="entry name" value="NrdG"/>
</dbReference>
<evidence type="ECO:0000256" key="12">
    <source>
        <dbReference type="PIRNR" id="PIRNR000368"/>
    </source>
</evidence>
<dbReference type="SFLD" id="SFLDF00299">
    <property type="entry name" value="anaerobic_ribonucleoside-triph"/>
    <property type="match status" value="1"/>
</dbReference>
<sequence>MEEKKIMVAGLVPESIVDGLGLRFTVFVQGCPHHCEGCHNPQTHPFEGGEALSAGEIFTHMEKNPLISGVTLSGGEPFCQAEALLPLAKLVKGKGLHLCSYSGYTFEELVEMGKSRPPVKELLELCDVLIDGRFILAERTLEKRFAGSRNQRVLDVRRSLEEGKPVPQEEWQ</sequence>
<name>A0A9X8Y7P7_9FIRM</name>
<dbReference type="GO" id="GO:0051539">
    <property type="term" value="F:4 iron, 4 sulfur cluster binding"/>
    <property type="evidence" value="ECO:0007669"/>
    <property type="project" value="UniProtKB-KW"/>
</dbReference>
<protein>
    <recommendedName>
        <fullName evidence="4 12">Anaerobic ribonucleoside-triphosphate reductase-activating protein</fullName>
        <ecNumber evidence="12">1.97.1.-</ecNumber>
    </recommendedName>
</protein>
<dbReference type="Gene3D" id="3.20.20.70">
    <property type="entry name" value="Aldolase class I"/>
    <property type="match status" value="1"/>
</dbReference>
<evidence type="ECO:0000256" key="11">
    <source>
        <dbReference type="ARBA" id="ARBA00047365"/>
    </source>
</evidence>
<evidence type="ECO:0000256" key="7">
    <source>
        <dbReference type="ARBA" id="ARBA00022723"/>
    </source>
</evidence>
<evidence type="ECO:0000313" key="14">
    <source>
        <dbReference type="Proteomes" id="UP000294682"/>
    </source>
</evidence>
<dbReference type="SFLD" id="SFLDG01063">
    <property type="entry name" value="activating_enzymes__group_1"/>
    <property type="match status" value="1"/>
</dbReference>
<dbReference type="RefSeq" id="WP_132084893.1">
    <property type="nucleotide sequence ID" value="NZ_SLUK01000009.1"/>
</dbReference>
<comment type="caution">
    <text evidence="13">The sequence shown here is derived from an EMBL/GenBank/DDBJ whole genome shotgun (WGS) entry which is preliminary data.</text>
</comment>
<evidence type="ECO:0000256" key="1">
    <source>
        <dbReference type="ARBA" id="ARBA00001966"/>
    </source>
</evidence>
<dbReference type="NCBIfam" id="TIGR02491">
    <property type="entry name" value="NrdG"/>
    <property type="match status" value="1"/>
</dbReference>
<reference evidence="13 14" key="1">
    <citation type="submission" date="2019-03" db="EMBL/GenBank/DDBJ databases">
        <title>Genomic Encyclopedia of Type Strains, Phase IV (KMG-IV): sequencing the most valuable type-strain genomes for metagenomic binning, comparative biology and taxonomic classification.</title>
        <authorList>
            <person name="Goeker M."/>
        </authorList>
    </citation>
    <scope>NUCLEOTIDE SEQUENCE [LARGE SCALE GENOMIC DNA]</scope>
    <source>
        <strain evidence="13 14">DSM 100433</strain>
    </source>
</reference>
<evidence type="ECO:0000256" key="10">
    <source>
        <dbReference type="ARBA" id="ARBA00023014"/>
    </source>
</evidence>
<dbReference type="Pfam" id="PF13353">
    <property type="entry name" value="Fer4_12"/>
    <property type="match status" value="1"/>
</dbReference>
<keyword evidence="6" id="KW-0949">S-adenosyl-L-methionine</keyword>
<keyword evidence="9" id="KW-0408">Iron</keyword>
<dbReference type="InterPro" id="IPR013785">
    <property type="entry name" value="Aldolase_TIM"/>
</dbReference>
<dbReference type="InterPro" id="IPR001989">
    <property type="entry name" value="Radical_activat_CS"/>
</dbReference>
<dbReference type="GO" id="GO:0004748">
    <property type="term" value="F:ribonucleoside-diphosphate reductase activity, thioredoxin disulfide as acceptor"/>
    <property type="evidence" value="ECO:0007669"/>
    <property type="project" value="TreeGrafter"/>
</dbReference>
<dbReference type="GO" id="GO:0043365">
    <property type="term" value="F:[formate-C-acetyltransferase]-activating enzyme activity"/>
    <property type="evidence" value="ECO:0007669"/>
    <property type="project" value="InterPro"/>
</dbReference>
<dbReference type="PIRSF" id="PIRSF000368">
    <property type="entry name" value="NrdG"/>
    <property type="match status" value="1"/>
</dbReference>
<evidence type="ECO:0000256" key="5">
    <source>
        <dbReference type="ARBA" id="ARBA00022485"/>
    </source>
</evidence>
<dbReference type="PROSITE" id="PS01087">
    <property type="entry name" value="RADICAL_ACTIVATING"/>
    <property type="match status" value="1"/>
</dbReference>
<keyword evidence="5" id="KW-0004">4Fe-4S</keyword>
<comment type="similarity">
    <text evidence="3 12">Belongs to the organic radical-activating enzymes family.</text>
</comment>
<dbReference type="InterPro" id="IPR058240">
    <property type="entry name" value="rSAM_sf"/>
</dbReference>
<comment type="catalytic activity">
    <reaction evidence="11">
        <text>glycyl-[protein] + reduced [flavodoxin] + S-adenosyl-L-methionine = glycin-2-yl radical-[protein] + semiquinone [flavodoxin] + 5'-deoxyadenosine + L-methionine + H(+)</text>
        <dbReference type="Rhea" id="RHEA:61976"/>
        <dbReference type="Rhea" id="RHEA-COMP:10622"/>
        <dbReference type="Rhea" id="RHEA-COMP:14480"/>
        <dbReference type="Rhea" id="RHEA-COMP:15993"/>
        <dbReference type="Rhea" id="RHEA-COMP:15994"/>
        <dbReference type="ChEBI" id="CHEBI:15378"/>
        <dbReference type="ChEBI" id="CHEBI:17319"/>
        <dbReference type="ChEBI" id="CHEBI:29947"/>
        <dbReference type="ChEBI" id="CHEBI:32722"/>
        <dbReference type="ChEBI" id="CHEBI:57618"/>
        <dbReference type="ChEBI" id="CHEBI:57844"/>
        <dbReference type="ChEBI" id="CHEBI:59789"/>
        <dbReference type="ChEBI" id="CHEBI:140311"/>
    </reaction>
</comment>